<evidence type="ECO:0000259" key="3">
    <source>
        <dbReference type="Pfam" id="PF05532"/>
    </source>
</evidence>
<organism evidence="4 5">
    <name type="scientific">Hydrocarboniphaga effusa AP103</name>
    <dbReference type="NCBI Taxonomy" id="1172194"/>
    <lineage>
        <taxon>Bacteria</taxon>
        <taxon>Pseudomonadati</taxon>
        <taxon>Pseudomonadota</taxon>
        <taxon>Gammaproteobacteria</taxon>
        <taxon>Nevskiales</taxon>
        <taxon>Nevskiaceae</taxon>
        <taxon>Hydrocarboniphaga</taxon>
    </lineage>
</organism>
<feature type="compositionally biased region" description="Basic and acidic residues" evidence="2">
    <location>
        <begin position="1"/>
        <end position="10"/>
    </location>
</feature>
<dbReference type="STRING" id="1172194.WQQ_15740"/>
<accession>I7ZI59</accession>
<dbReference type="RefSeq" id="WP_007184523.1">
    <property type="nucleotide sequence ID" value="NZ_AKGD01000001.1"/>
</dbReference>
<dbReference type="SUPFAM" id="SSF69047">
    <property type="entry name" value="Hypothetical protein YjbJ"/>
    <property type="match status" value="1"/>
</dbReference>
<dbReference type="Gene3D" id="1.10.1470.10">
    <property type="entry name" value="YjbJ"/>
    <property type="match status" value="1"/>
</dbReference>
<dbReference type="AlphaFoldDB" id="I7ZI59"/>
<feature type="region of interest" description="Disordered" evidence="2">
    <location>
        <begin position="1"/>
        <end position="63"/>
    </location>
</feature>
<dbReference type="InterPro" id="IPR008462">
    <property type="entry name" value="CsbD"/>
</dbReference>
<name>I7ZI59_9GAMM</name>
<evidence type="ECO:0000256" key="2">
    <source>
        <dbReference type="SAM" id="MobiDB-lite"/>
    </source>
</evidence>
<comment type="similarity">
    <text evidence="1">Belongs to the UPF0337 (CsbD) family.</text>
</comment>
<sequence>MDKNVIEGKAKQAMGAAKQKVGEVTGNREMEAKGAAKRAEGKVQEGVGKAKDAVRDGVRNLKH</sequence>
<evidence type="ECO:0000313" key="4">
    <source>
        <dbReference type="EMBL" id="EIT71437.1"/>
    </source>
</evidence>
<evidence type="ECO:0000256" key="1">
    <source>
        <dbReference type="ARBA" id="ARBA00009129"/>
    </source>
</evidence>
<feature type="domain" description="CsbD-like" evidence="3">
    <location>
        <begin position="5"/>
        <end position="56"/>
    </location>
</feature>
<dbReference type="PANTHER" id="PTHR34977:SF1">
    <property type="entry name" value="UPF0337 PROTEIN YJBJ"/>
    <property type="match status" value="1"/>
</dbReference>
<dbReference type="Proteomes" id="UP000003704">
    <property type="component" value="Unassembled WGS sequence"/>
</dbReference>
<keyword evidence="5" id="KW-1185">Reference proteome</keyword>
<dbReference type="InterPro" id="IPR050423">
    <property type="entry name" value="UPF0337_stress_rsp"/>
</dbReference>
<dbReference type="Pfam" id="PF05532">
    <property type="entry name" value="CsbD"/>
    <property type="match status" value="1"/>
</dbReference>
<proteinExistence type="inferred from homology"/>
<evidence type="ECO:0000313" key="5">
    <source>
        <dbReference type="Proteomes" id="UP000003704"/>
    </source>
</evidence>
<reference evidence="4 5" key="1">
    <citation type="journal article" date="2012" name="J. Bacteriol.">
        <title>Genome Sequence of n-Alkane-Degrading Hydrocarboniphaga effusa Strain AP103T (ATCC BAA-332T).</title>
        <authorList>
            <person name="Chang H.K."/>
            <person name="Zylstra G.J."/>
            <person name="Chae J.C."/>
        </authorList>
    </citation>
    <scope>NUCLEOTIDE SEQUENCE [LARGE SCALE GENOMIC DNA]</scope>
    <source>
        <strain evidence="4 5">AP103</strain>
    </source>
</reference>
<feature type="compositionally biased region" description="Basic and acidic residues" evidence="2">
    <location>
        <begin position="26"/>
        <end position="63"/>
    </location>
</feature>
<gene>
    <name evidence="4" type="ORF">WQQ_15740</name>
</gene>
<dbReference type="PANTHER" id="PTHR34977">
    <property type="entry name" value="UPF0337 PROTEIN YJBJ"/>
    <property type="match status" value="1"/>
</dbReference>
<dbReference type="InterPro" id="IPR036629">
    <property type="entry name" value="YjbJ_sf"/>
</dbReference>
<comment type="caution">
    <text evidence="4">The sequence shown here is derived from an EMBL/GenBank/DDBJ whole genome shotgun (WGS) entry which is preliminary data.</text>
</comment>
<protein>
    <recommendedName>
        <fullName evidence="3">CsbD-like domain-containing protein</fullName>
    </recommendedName>
</protein>
<dbReference type="EMBL" id="AKGD01000001">
    <property type="protein sequence ID" value="EIT71437.1"/>
    <property type="molecule type" value="Genomic_DNA"/>
</dbReference>